<dbReference type="EMBL" id="JACHLK010000010">
    <property type="protein sequence ID" value="MBB6562036.1"/>
    <property type="molecule type" value="Genomic_DNA"/>
</dbReference>
<dbReference type="Gene3D" id="1.10.10.10">
    <property type="entry name" value="Winged helix-like DNA-binding domain superfamily/Winged helix DNA-binding domain"/>
    <property type="match status" value="1"/>
</dbReference>
<keyword evidence="4" id="KW-0804">Transcription</keyword>
<dbReference type="Gene3D" id="3.40.190.290">
    <property type="match status" value="1"/>
</dbReference>
<dbReference type="PANTHER" id="PTHR30346:SF9">
    <property type="entry name" value="LYSR FAMILY TRANSCRIPTIONAL REGULATOR"/>
    <property type="match status" value="1"/>
</dbReference>
<dbReference type="InterPro" id="IPR005119">
    <property type="entry name" value="LysR_subst-bd"/>
</dbReference>
<dbReference type="InterPro" id="IPR036388">
    <property type="entry name" value="WH-like_DNA-bd_sf"/>
</dbReference>
<keyword evidence="2" id="KW-0805">Transcription regulation</keyword>
<sequence length="321" mass="34180">MSTTIAQLRHFIALADSGSFTRAADSTRRSQAAFSRSIAMLEAHLGAELVERSGHRNALTPIGRTVLEHARQVVAQADELHQVVRHQVSGETGSVRLAMSATPHALLAPRLLRLAARDAGRMRLQLSGGPQSHQIQALRDRTLDALVTDYHSLPGSHADLEVHRLVQLPTGVLVRPGHPLAQRQPLAFAELTEFPVACTGMSAAVGRLLVQRLGMQAHPEVLISLASESVPDLLDVACHTDALYMGVMAPAAALLAQGRLVPLDIPTQGLESHIAWVQRVARAPNPVLDGLRQQVLGWLQEAGSESMSAASAASVSPAAAT</sequence>
<dbReference type="InterPro" id="IPR000847">
    <property type="entry name" value="LysR_HTH_N"/>
</dbReference>
<comment type="similarity">
    <text evidence="1">Belongs to the LysR transcriptional regulatory family.</text>
</comment>
<dbReference type="InterPro" id="IPR036390">
    <property type="entry name" value="WH_DNA-bd_sf"/>
</dbReference>
<keyword evidence="7" id="KW-1185">Reference proteome</keyword>
<dbReference type="FunFam" id="1.10.10.10:FF:000001">
    <property type="entry name" value="LysR family transcriptional regulator"/>
    <property type="match status" value="1"/>
</dbReference>
<dbReference type="Pfam" id="PF03466">
    <property type="entry name" value="LysR_substrate"/>
    <property type="match status" value="1"/>
</dbReference>
<dbReference type="CDD" id="cd05466">
    <property type="entry name" value="PBP2_LTTR_substrate"/>
    <property type="match status" value="1"/>
</dbReference>
<accession>A0A7X0UB68</accession>
<evidence type="ECO:0000256" key="1">
    <source>
        <dbReference type="ARBA" id="ARBA00009437"/>
    </source>
</evidence>
<dbReference type="SUPFAM" id="SSF46785">
    <property type="entry name" value="Winged helix' DNA-binding domain"/>
    <property type="match status" value="1"/>
</dbReference>
<keyword evidence="3 6" id="KW-0238">DNA-binding</keyword>
<dbReference type="SUPFAM" id="SSF53850">
    <property type="entry name" value="Periplasmic binding protein-like II"/>
    <property type="match status" value="1"/>
</dbReference>
<dbReference type="PROSITE" id="PS50931">
    <property type="entry name" value="HTH_LYSR"/>
    <property type="match status" value="1"/>
</dbReference>
<evidence type="ECO:0000256" key="2">
    <source>
        <dbReference type="ARBA" id="ARBA00023015"/>
    </source>
</evidence>
<comment type="caution">
    <text evidence="6">The sequence shown here is derived from an EMBL/GenBank/DDBJ whole genome shotgun (WGS) entry which is preliminary data.</text>
</comment>
<dbReference type="RefSeq" id="WP_184861647.1">
    <property type="nucleotide sequence ID" value="NZ_JACHLK010000010.1"/>
</dbReference>
<organism evidence="6 7">
    <name type="scientific">Acidovorax soli</name>
    <dbReference type="NCBI Taxonomy" id="592050"/>
    <lineage>
        <taxon>Bacteria</taxon>
        <taxon>Pseudomonadati</taxon>
        <taxon>Pseudomonadota</taxon>
        <taxon>Betaproteobacteria</taxon>
        <taxon>Burkholderiales</taxon>
        <taxon>Comamonadaceae</taxon>
        <taxon>Acidovorax</taxon>
    </lineage>
</organism>
<feature type="domain" description="HTH lysR-type" evidence="5">
    <location>
        <begin position="3"/>
        <end position="60"/>
    </location>
</feature>
<dbReference type="GO" id="GO:0032993">
    <property type="term" value="C:protein-DNA complex"/>
    <property type="evidence" value="ECO:0007669"/>
    <property type="project" value="TreeGrafter"/>
</dbReference>
<evidence type="ECO:0000313" key="7">
    <source>
        <dbReference type="Proteomes" id="UP000575083"/>
    </source>
</evidence>
<evidence type="ECO:0000313" key="6">
    <source>
        <dbReference type="EMBL" id="MBB6562036.1"/>
    </source>
</evidence>
<dbReference type="Proteomes" id="UP000575083">
    <property type="component" value="Unassembled WGS sequence"/>
</dbReference>
<dbReference type="GO" id="GO:0003700">
    <property type="term" value="F:DNA-binding transcription factor activity"/>
    <property type="evidence" value="ECO:0007669"/>
    <property type="project" value="InterPro"/>
</dbReference>
<evidence type="ECO:0000256" key="4">
    <source>
        <dbReference type="ARBA" id="ARBA00023163"/>
    </source>
</evidence>
<dbReference type="PRINTS" id="PR00039">
    <property type="entry name" value="HTHLYSR"/>
</dbReference>
<proteinExistence type="inferred from homology"/>
<gene>
    <name evidence="6" type="ORF">HNP48_004738</name>
</gene>
<dbReference type="Pfam" id="PF00126">
    <property type="entry name" value="HTH_1"/>
    <property type="match status" value="1"/>
</dbReference>
<dbReference type="PANTHER" id="PTHR30346">
    <property type="entry name" value="TRANSCRIPTIONAL DUAL REGULATOR HCAR-RELATED"/>
    <property type="match status" value="1"/>
</dbReference>
<dbReference type="GO" id="GO:0003677">
    <property type="term" value="F:DNA binding"/>
    <property type="evidence" value="ECO:0007669"/>
    <property type="project" value="UniProtKB-KW"/>
</dbReference>
<evidence type="ECO:0000256" key="3">
    <source>
        <dbReference type="ARBA" id="ARBA00023125"/>
    </source>
</evidence>
<name>A0A7X0UB68_9BURK</name>
<protein>
    <submittedName>
        <fullName evidence="6">DNA-binding transcriptional LysR family regulator</fullName>
    </submittedName>
</protein>
<reference evidence="6 7" key="1">
    <citation type="submission" date="2020-08" db="EMBL/GenBank/DDBJ databases">
        <title>Functional genomics of gut bacteria from endangered species of beetles.</title>
        <authorList>
            <person name="Carlos-Shanley C."/>
        </authorList>
    </citation>
    <scope>NUCLEOTIDE SEQUENCE [LARGE SCALE GENOMIC DNA]</scope>
    <source>
        <strain evidence="6 7">S00198</strain>
    </source>
</reference>
<dbReference type="AlphaFoldDB" id="A0A7X0UB68"/>
<evidence type="ECO:0000259" key="5">
    <source>
        <dbReference type="PROSITE" id="PS50931"/>
    </source>
</evidence>